<dbReference type="Gene3D" id="3.40.50.1820">
    <property type="entry name" value="alpha/beta hydrolase"/>
    <property type="match status" value="1"/>
</dbReference>
<keyword evidence="3" id="KW-0858">Xylan degradation</keyword>
<dbReference type="InterPro" id="IPR043595">
    <property type="entry name" value="FaeB/C/D"/>
</dbReference>
<feature type="region of interest" description="Disordered" evidence="8">
    <location>
        <begin position="377"/>
        <end position="401"/>
    </location>
</feature>
<keyword evidence="5" id="KW-0378">Hydrolase</keyword>
<dbReference type="PANTHER" id="PTHR38050:SF2">
    <property type="entry name" value="FERULOYL ESTERASE C-RELATED"/>
    <property type="match status" value="1"/>
</dbReference>
<evidence type="ECO:0000256" key="6">
    <source>
        <dbReference type="ARBA" id="ARBA00023277"/>
    </source>
</evidence>
<proteinExistence type="predicted"/>
<accession>A0A7W6LBU1</accession>
<dbReference type="PANTHER" id="PTHR38050">
    <property type="match status" value="1"/>
</dbReference>
<gene>
    <name evidence="10" type="ORF">GGQ72_000010</name>
</gene>
<dbReference type="AlphaFoldDB" id="A0A7W6LBU1"/>
<sequence length="401" mass="42230">MAFGIRSGSILRALGCMTAAGAFFLGPGMAAQAAGCGTPVEPGYHDVSVDVGGTQRSGVVFVPDSYTGQDKVSVVFDFHGSNSNPRGQMLRSSWDKVAAKNGFLVFAPQGSLSGNMPNTHAWNVPGVTFREGGLDEVAFIKAAVEKVKQSYCVDPAQIFASGYSGGGRMLSAYLCSGANDFAGAGFVNSLRVGLPVENREGKWAADPSTCQPAKPISIMAFAGIKDEQNPYAGGGKPYWQYSFKTALQRWMELDGCKANAKPDTIEGVTYSLYDTCQNGARIATYEFENGSHDWPKPNAKANVIAAASEGQAAGVVKVSAVKKPSFDPNVDPAYRMWDFFRKADSTDVVATARPSSAKAKVQAVGCAGDEASTMNTEGMTCSNSQPNDQPRRSGLGAKGAL</sequence>
<dbReference type="GO" id="GO:0045493">
    <property type="term" value="P:xylan catabolic process"/>
    <property type="evidence" value="ECO:0007669"/>
    <property type="project" value="UniProtKB-KW"/>
</dbReference>
<keyword evidence="2" id="KW-0964">Secreted</keyword>
<feature type="chain" id="PRO_5030591733" evidence="9">
    <location>
        <begin position="34"/>
        <end position="401"/>
    </location>
</feature>
<reference evidence="10 11" key="1">
    <citation type="submission" date="2020-08" db="EMBL/GenBank/DDBJ databases">
        <title>Genomic Encyclopedia of Type Strains, Phase IV (KMG-IV): sequencing the most valuable type-strain genomes for metagenomic binning, comparative biology and taxonomic classification.</title>
        <authorList>
            <person name="Goeker M."/>
        </authorList>
    </citation>
    <scope>NUCLEOTIDE SEQUENCE [LARGE SCALE GENOMIC DNA]</scope>
    <source>
        <strain evidence="10 11">DSM 29514</strain>
    </source>
</reference>
<organism evidence="10 11">
    <name type="scientific">Rhizobium rhizoryzae</name>
    <dbReference type="NCBI Taxonomy" id="451876"/>
    <lineage>
        <taxon>Bacteria</taxon>
        <taxon>Pseudomonadati</taxon>
        <taxon>Pseudomonadota</taxon>
        <taxon>Alphaproteobacteria</taxon>
        <taxon>Hyphomicrobiales</taxon>
        <taxon>Rhizobiaceae</taxon>
        <taxon>Rhizobium/Agrobacterium group</taxon>
        <taxon>Rhizobium</taxon>
    </lineage>
</organism>
<dbReference type="Proteomes" id="UP000519897">
    <property type="component" value="Unassembled WGS sequence"/>
</dbReference>
<comment type="caution">
    <text evidence="10">The sequence shown here is derived from an EMBL/GenBank/DDBJ whole genome shotgun (WGS) entry which is preliminary data.</text>
</comment>
<feature type="signal peptide" evidence="9">
    <location>
        <begin position="1"/>
        <end position="33"/>
    </location>
</feature>
<keyword evidence="6" id="KW-0119">Carbohydrate metabolism</keyword>
<dbReference type="InterPro" id="IPR029058">
    <property type="entry name" value="AB_hydrolase_fold"/>
</dbReference>
<name>A0A7W6LBU1_9HYPH</name>
<evidence type="ECO:0000256" key="1">
    <source>
        <dbReference type="ARBA" id="ARBA00004613"/>
    </source>
</evidence>
<evidence type="ECO:0000256" key="5">
    <source>
        <dbReference type="ARBA" id="ARBA00022801"/>
    </source>
</evidence>
<comment type="subcellular location">
    <subcellularLocation>
        <location evidence="1">Secreted</location>
    </subcellularLocation>
</comment>
<dbReference type="RefSeq" id="WP_165135009.1">
    <property type="nucleotide sequence ID" value="NZ_CP049250.1"/>
</dbReference>
<feature type="compositionally biased region" description="Polar residues" evidence="8">
    <location>
        <begin position="377"/>
        <end position="388"/>
    </location>
</feature>
<evidence type="ECO:0000313" key="10">
    <source>
        <dbReference type="EMBL" id="MBB4141511.1"/>
    </source>
</evidence>
<dbReference type="SUPFAM" id="SSF53474">
    <property type="entry name" value="alpha/beta-Hydrolases"/>
    <property type="match status" value="1"/>
</dbReference>
<dbReference type="GO" id="GO:0005576">
    <property type="term" value="C:extracellular region"/>
    <property type="evidence" value="ECO:0007669"/>
    <property type="project" value="UniProtKB-SubCell"/>
</dbReference>
<dbReference type="GO" id="GO:0030600">
    <property type="term" value="F:feruloyl esterase activity"/>
    <property type="evidence" value="ECO:0007669"/>
    <property type="project" value="InterPro"/>
</dbReference>
<evidence type="ECO:0000313" key="11">
    <source>
        <dbReference type="Proteomes" id="UP000519897"/>
    </source>
</evidence>
<evidence type="ECO:0000256" key="9">
    <source>
        <dbReference type="SAM" id="SignalP"/>
    </source>
</evidence>
<keyword evidence="11" id="KW-1185">Reference proteome</keyword>
<evidence type="ECO:0000256" key="4">
    <source>
        <dbReference type="ARBA" id="ARBA00022729"/>
    </source>
</evidence>
<protein>
    <submittedName>
        <fullName evidence="10">Polyhydroxybutyrate depolymerase</fullName>
    </submittedName>
</protein>
<evidence type="ECO:0000256" key="2">
    <source>
        <dbReference type="ARBA" id="ARBA00022525"/>
    </source>
</evidence>
<keyword evidence="7" id="KW-0624">Polysaccharide degradation</keyword>
<keyword evidence="4 9" id="KW-0732">Signal</keyword>
<dbReference type="EMBL" id="JACIEC010000001">
    <property type="protein sequence ID" value="MBB4141511.1"/>
    <property type="molecule type" value="Genomic_DNA"/>
</dbReference>
<evidence type="ECO:0000256" key="8">
    <source>
        <dbReference type="SAM" id="MobiDB-lite"/>
    </source>
</evidence>
<evidence type="ECO:0000256" key="7">
    <source>
        <dbReference type="ARBA" id="ARBA00023326"/>
    </source>
</evidence>
<evidence type="ECO:0000256" key="3">
    <source>
        <dbReference type="ARBA" id="ARBA00022651"/>
    </source>
</evidence>